<dbReference type="Gene3D" id="2.40.10.10">
    <property type="entry name" value="Trypsin-like serine proteases"/>
    <property type="match status" value="1"/>
</dbReference>
<comment type="similarity">
    <text evidence="2">Belongs to the peptidase S1 family. CLIP subfamily.</text>
</comment>
<dbReference type="PANTHER" id="PTHR24256">
    <property type="entry name" value="TRYPTASE-RELATED"/>
    <property type="match status" value="1"/>
</dbReference>
<organism evidence="5 6">
    <name type="scientific">Panagrolaimus superbus</name>
    <dbReference type="NCBI Taxonomy" id="310955"/>
    <lineage>
        <taxon>Eukaryota</taxon>
        <taxon>Metazoa</taxon>
        <taxon>Ecdysozoa</taxon>
        <taxon>Nematoda</taxon>
        <taxon>Chromadorea</taxon>
        <taxon>Rhabditida</taxon>
        <taxon>Tylenchina</taxon>
        <taxon>Panagrolaimomorpha</taxon>
        <taxon>Panagrolaimoidea</taxon>
        <taxon>Panagrolaimidae</taxon>
        <taxon>Panagrolaimus</taxon>
    </lineage>
</organism>
<evidence type="ECO:0000256" key="3">
    <source>
        <dbReference type="SAM" id="SignalP"/>
    </source>
</evidence>
<reference evidence="6" key="1">
    <citation type="submission" date="2022-11" db="UniProtKB">
        <authorList>
            <consortium name="WormBaseParasite"/>
        </authorList>
    </citation>
    <scope>IDENTIFICATION</scope>
</reference>
<dbReference type="InterPro" id="IPR009003">
    <property type="entry name" value="Peptidase_S1_PA"/>
</dbReference>
<name>A0A914XZ22_9BILA</name>
<dbReference type="Proteomes" id="UP000887577">
    <property type="component" value="Unplaced"/>
</dbReference>
<evidence type="ECO:0000256" key="2">
    <source>
        <dbReference type="ARBA" id="ARBA00024195"/>
    </source>
</evidence>
<dbReference type="AlphaFoldDB" id="A0A914XZ22"/>
<dbReference type="Pfam" id="PF00089">
    <property type="entry name" value="Trypsin"/>
    <property type="match status" value="1"/>
</dbReference>
<dbReference type="InterPro" id="IPR001254">
    <property type="entry name" value="Trypsin_dom"/>
</dbReference>
<sequence>MFNQITVLLLLIYLIEIVNGELKVSKKFLSEDYEVPQINPGSVQYILKPGDFIGLSKLSEKENDNIQKICGKSDSDSRSFKVAMGTRAMPGQFPWVVGLGDEQAYCTGTIISSRHIITAAHCVSEYSYKFLPCRDATISLDPSKLKISYGGVCLRYDKDWCLEGRDMKSAKVRKVMLPKHFNDNGCENGGDIAILELDQDLEFNEKTKPICIGHFPSTFEGQLFDLGFGRDEDNLQVPNLRFIDASIFDFNEAKGNVLTLPKYELSENQKHRGLSNGDSGGPFQINIGNPIRSHLFGIHSFGSSCFYKKCHSSTNVLLYVEWICERTGICRKWNF</sequence>
<evidence type="ECO:0000313" key="5">
    <source>
        <dbReference type="Proteomes" id="UP000887577"/>
    </source>
</evidence>
<feature type="chain" id="PRO_5037225980" evidence="3">
    <location>
        <begin position="21"/>
        <end position="335"/>
    </location>
</feature>
<evidence type="ECO:0000259" key="4">
    <source>
        <dbReference type="PROSITE" id="PS50240"/>
    </source>
</evidence>
<proteinExistence type="inferred from homology"/>
<dbReference type="PRINTS" id="PR00722">
    <property type="entry name" value="CHYMOTRYPSIN"/>
</dbReference>
<evidence type="ECO:0000256" key="1">
    <source>
        <dbReference type="ARBA" id="ARBA00023157"/>
    </source>
</evidence>
<dbReference type="PROSITE" id="PS50240">
    <property type="entry name" value="TRYPSIN_DOM"/>
    <property type="match status" value="1"/>
</dbReference>
<accession>A0A914XZ22</accession>
<dbReference type="SUPFAM" id="SSF50494">
    <property type="entry name" value="Trypsin-like serine proteases"/>
    <property type="match status" value="1"/>
</dbReference>
<dbReference type="SMART" id="SM00020">
    <property type="entry name" value="Tryp_SPc"/>
    <property type="match status" value="1"/>
</dbReference>
<keyword evidence="3" id="KW-0732">Signal</keyword>
<dbReference type="WBParaSite" id="PSU_v2.g11783.t1">
    <property type="protein sequence ID" value="PSU_v2.g11783.t1"/>
    <property type="gene ID" value="PSU_v2.g11783"/>
</dbReference>
<dbReference type="InterPro" id="IPR018114">
    <property type="entry name" value="TRYPSIN_HIS"/>
</dbReference>
<keyword evidence="1" id="KW-1015">Disulfide bond</keyword>
<dbReference type="PROSITE" id="PS00134">
    <property type="entry name" value="TRYPSIN_HIS"/>
    <property type="match status" value="1"/>
</dbReference>
<dbReference type="InterPro" id="IPR043504">
    <property type="entry name" value="Peptidase_S1_PA_chymotrypsin"/>
</dbReference>
<dbReference type="GO" id="GO:0006508">
    <property type="term" value="P:proteolysis"/>
    <property type="evidence" value="ECO:0007669"/>
    <property type="project" value="InterPro"/>
</dbReference>
<keyword evidence="5" id="KW-1185">Reference proteome</keyword>
<dbReference type="InterPro" id="IPR001314">
    <property type="entry name" value="Peptidase_S1A"/>
</dbReference>
<dbReference type="GO" id="GO:0004252">
    <property type="term" value="F:serine-type endopeptidase activity"/>
    <property type="evidence" value="ECO:0007669"/>
    <property type="project" value="InterPro"/>
</dbReference>
<protein>
    <submittedName>
        <fullName evidence="6">Peptidase S1 domain-containing protein</fullName>
    </submittedName>
</protein>
<feature type="domain" description="Peptidase S1" evidence="4">
    <location>
        <begin position="82"/>
        <end position="328"/>
    </location>
</feature>
<feature type="signal peptide" evidence="3">
    <location>
        <begin position="1"/>
        <end position="20"/>
    </location>
</feature>
<evidence type="ECO:0000313" key="6">
    <source>
        <dbReference type="WBParaSite" id="PSU_v2.g11783.t1"/>
    </source>
</evidence>
<dbReference type="InterPro" id="IPR051487">
    <property type="entry name" value="Ser/Thr_Proteases_Immune/Dev"/>
</dbReference>